<keyword evidence="4" id="KW-1185">Reference proteome</keyword>
<evidence type="ECO:0000313" key="4">
    <source>
        <dbReference type="Proteomes" id="UP000077755"/>
    </source>
</evidence>
<gene>
    <name evidence="2" type="ORF">DCAR_017129</name>
    <name evidence="3" type="ORF">DCAR_0519581</name>
</gene>
<feature type="compositionally biased region" description="Polar residues" evidence="1">
    <location>
        <begin position="22"/>
        <end position="33"/>
    </location>
</feature>
<evidence type="ECO:0000313" key="2">
    <source>
        <dbReference type="EMBL" id="KZM93884.1"/>
    </source>
</evidence>
<feature type="region of interest" description="Disordered" evidence="1">
    <location>
        <begin position="1"/>
        <end position="72"/>
    </location>
</feature>
<dbReference type="EMBL" id="LNRQ01000005">
    <property type="protein sequence ID" value="KZM93884.1"/>
    <property type="molecule type" value="Genomic_DNA"/>
</dbReference>
<proteinExistence type="predicted"/>
<dbReference type="EMBL" id="CP093347">
    <property type="protein sequence ID" value="WOH00223.1"/>
    <property type="molecule type" value="Genomic_DNA"/>
</dbReference>
<evidence type="ECO:0000256" key="1">
    <source>
        <dbReference type="SAM" id="MobiDB-lite"/>
    </source>
</evidence>
<evidence type="ECO:0000313" key="3">
    <source>
        <dbReference type="EMBL" id="WOH00223.1"/>
    </source>
</evidence>
<accession>A0A164Y2F0</accession>
<reference evidence="3" key="2">
    <citation type="submission" date="2022-03" db="EMBL/GenBank/DDBJ databases">
        <title>Draft title - Genomic analysis of global carrot germplasm unveils the trajectory of domestication and the origin of high carotenoid orange carrot.</title>
        <authorList>
            <person name="Iorizzo M."/>
            <person name="Ellison S."/>
            <person name="Senalik D."/>
            <person name="Macko-Podgorni A."/>
            <person name="Grzebelus D."/>
            <person name="Bostan H."/>
            <person name="Rolling W."/>
            <person name="Curaba J."/>
            <person name="Simon P."/>
        </authorList>
    </citation>
    <scope>NUCLEOTIDE SEQUENCE</scope>
    <source>
        <tissue evidence="3">Leaf</tissue>
    </source>
</reference>
<dbReference type="Proteomes" id="UP000077755">
    <property type="component" value="Chromosome 5"/>
</dbReference>
<name>A0A164Y2F0_DAUCS</name>
<feature type="compositionally biased region" description="Basic and acidic residues" evidence="1">
    <location>
        <begin position="34"/>
        <end position="51"/>
    </location>
</feature>
<dbReference type="Gramene" id="KZM93884">
    <property type="protein sequence ID" value="KZM93884"/>
    <property type="gene ID" value="DCAR_017129"/>
</dbReference>
<organism evidence="2">
    <name type="scientific">Daucus carota subsp. sativus</name>
    <name type="common">Carrot</name>
    <dbReference type="NCBI Taxonomy" id="79200"/>
    <lineage>
        <taxon>Eukaryota</taxon>
        <taxon>Viridiplantae</taxon>
        <taxon>Streptophyta</taxon>
        <taxon>Embryophyta</taxon>
        <taxon>Tracheophyta</taxon>
        <taxon>Spermatophyta</taxon>
        <taxon>Magnoliopsida</taxon>
        <taxon>eudicotyledons</taxon>
        <taxon>Gunneridae</taxon>
        <taxon>Pentapetalae</taxon>
        <taxon>asterids</taxon>
        <taxon>campanulids</taxon>
        <taxon>Apiales</taxon>
        <taxon>Apiaceae</taxon>
        <taxon>Apioideae</taxon>
        <taxon>Scandiceae</taxon>
        <taxon>Daucinae</taxon>
        <taxon>Daucus</taxon>
        <taxon>Daucus sect. Daucus</taxon>
    </lineage>
</organism>
<dbReference type="AlphaFoldDB" id="A0A164Y2F0"/>
<feature type="compositionally biased region" description="Basic and acidic residues" evidence="1">
    <location>
        <begin position="60"/>
        <end position="72"/>
    </location>
</feature>
<sequence length="90" mass="10152">MGRSVMESAGVTGEKAMHTADRTVNSAAETTKNISDKMIHEAEDKVDDKTTHQPTDSSAEDVRTREQEYDKEDHVFSHCNSRFRNNVIIL</sequence>
<protein>
    <submittedName>
        <fullName evidence="2">Uncharacterized protein</fullName>
    </submittedName>
</protein>
<reference evidence="2" key="1">
    <citation type="journal article" date="2016" name="Nat. Genet.">
        <title>A high-quality carrot genome assembly provides new insights into carotenoid accumulation and asterid genome evolution.</title>
        <authorList>
            <person name="Iorizzo M."/>
            <person name="Ellison S."/>
            <person name="Senalik D."/>
            <person name="Zeng P."/>
            <person name="Satapoomin P."/>
            <person name="Huang J."/>
            <person name="Bowman M."/>
            <person name="Iovene M."/>
            <person name="Sanseverino W."/>
            <person name="Cavagnaro P."/>
            <person name="Yildiz M."/>
            <person name="Macko-Podgorni A."/>
            <person name="Moranska E."/>
            <person name="Grzebelus E."/>
            <person name="Grzebelus D."/>
            <person name="Ashrafi H."/>
            <person name="Zheng Z."/>
            <person name="Cheng S."/>
            <person name="Spooner D."/>
            <person name="Van Deynze A."/>
            <person name="Simon P."/>
        </authorList>
    </citation>
    <scope>NUCLEOTIDE SEQUENCE [LARGE SCALE GENOMIC DNA]</scope>
    <source>
        <tissue evidence="2">Leaf</tissue>
    </source>
</reference>